<evidence type="ECO:0000256" key="2">
    <source>
        <dbReference type="ARBA" id="ARBA00005811"/>
    </source>
</evidence>
<dbReference type="Gene3D" id="3.30.420.270">
    <property type="match status" value="1"/>
</dbReference>
<evidence type="ECO:0000256" key="3">
    <source>
        <dbReference type="ARBA" id="ARBA00022448"/>
    </source>
</evidence>
<comment type="similarity">
    <text evidence="2 10">Belongs to the ExbD/TolR family.</text>
</comment>
<evidence type="ECO:0000256" key="4">
    <source>
        <dbReference type="ARBA" id="ARBA00022475"/>
    </source>
</evidence>
<evidence type="ECO:0000256" key="6">
    <source>
        <dbReference type="ARBA" id="ARBA00022692"/>
    </source>
</evidence>
<keyword evidence="4" id="KW-1003">Cell membrane</keyword>
<dbReference type="Proteomes" id="UP000306825">
    <property type="component" value="Chromosome"/>
</dbReference>
<name>A0AAI9AJ21_9BACT</name>
<keyword evidence="5" id="KW-0997">Cell inner membrane</keyword>
<reference evidence="13 15" key="2">
    <citation type="submission" date="2019-05" db="EMBL/GenBank/DDBJ databases">
        <title>A comparative analysis of the Nautiliaceae.</title>
        <authorList>
            <person name="Grosche A."/>
            <person name="Smedile F."/>
            <person name="Vetriani C."/>
        </authorList>
    </citation>
    <scope>NUCLEOTIDE SEQUENCE [LARGE SCALE GENOMIC DNA]</scope>
    <source>
        <strain evidence="13 15">TB-2</strain>
    </source>
</reference>
<dbReference type="GO" id="GO:0022857">
    <property type="term" value="F:transmembrane transporter activity"/>
    <property type="evidence" value="ECO:0007669"/>
    <property type="project" value="InterPro"/>
</dbReference>
<dbReference type="PANTHER" id="PTHR30558">
    <property type="entry name" value="EXBD MEMBRANE COMPONENT OF PMF-DRIVEN MACROMOLECULE IMPORT SYSTEM"/>
    <property type="match status" value="1"/>
</dbReference>
<accession>A0AAI9AJ21</accession>
<evidence type="ECO:0000256" key="8">
    <source>
        <dbReference type="ARBA" id="ARBA00022989"/>
    </source>
</evidence>
<evidence type="ECO:0000256" key="11">
    <source>
        <dbReference type="SAM" id="Phobius"/>
    </source>
</evidence>
<evidence type="ECO:0000313" key="15">
    <source>
        <dbReference type="Proteomes" id="UP000306825"/>
    </source>
</evidence>
<dbReference type="EMBL" id="ABCJ01000001">
    <property type="protein sequence ID" value="EDM24419.1"/>
    <property type="molecule type" value="Genomic_DNA"/>
</dbReference>
<dbReference type="Proteomes" id="UP000003288">
    <property type="component" value="Unassembled WGS sequence"/>
</dbReference>
<keyword evidence="6 10" id="KW-0812">Transmembrane</keyword>
<evidence type="ECO:0000256" key="9">
    <source>
        <dbReference type="ARBA" id="ARBA00023136"/>
    </source>
</evidence>
<dbReference type="EMBL" id="CP040463">
    <property type="protein sequence ID" value="QCT95065.1"/>
    <property type="molecule type" value="Genomic_DNA"/>
</dbReference>
<evidence type="ECO:0000256" key="5">
    <source>
        <dbReference type="ARBA" id="ARBA00022519"/>
    </source>
</evidence>
<dbReference type="Pfam" id="PF02472">
    <property type="entry name" value="ExbD"/>
    <property type="match status" value="1"/>
</dbReference>
<organism evidence="12 14">
    <name type="scientific">Caminibacter mediatlanticus TB-2</name>
    <dbReference type="NCBI Taxonomy" id="391592"/>
    <lineage>
        <taxon>Bacteria</taxon>
        <taxon>Pseudomonadati</taxon>
        <taxon>Campylobacterota</taxon>
        <taxon>Epsilonproteobacteria</taxon>
        <taxon>Nautiliales</taxon>
        <taxon>Nautiliaceae</taxon>
        <taxon>Caminibacter</taxon>
    </lineage>
</organism>
<dbReference type="PANTHER" id="PTHR30558:SF12">
    <property type="entry name" value="BIOPOLYMER TRANSPORT PROTEIN EXBD"/>
    <property type="match status" value="1"/>
</dbReference>
<evidence type="ECO:0000313" key="13">
    <source>
        <dbReference type="EMBL" id="QCT95065.1"/>
    </source>
</evidence>
<keyword evidence="7 10" id="KW-0653">Protein transport</keyword>
<evidence type="ECO:0000256" key="7">
    <source>
        <dbReference type="ARBA" id="ARBA00022927"/>
    </source>
</evidence>
<proteinExistence type="inferred from homology"/>
<sequence>MKKPELNITPFVDIMLVLLAILMVSVTVSTYQEKNVNLPEGSKTTPAVKKATITITIPNSSYAIVNQQKIPLNDFLENFNLKYGNFNKNALVYIAADKNIKYDTFMKVYAAVVKSGFTQIGLLTK</sequence>
<evidence type="ECO:0000256" key="10">
    <source>
        <dbReference type="RuleBase" id="RU003879"/>
    </source>
</evidence>
<dbReference type="AlphaFoldDB" id="A0AAI9AJ21"/>
<protein>
    <submittedName>
        <fullName evidence="13">Biopolymer transporter ExbD</fullName>
    </submittedName>
    <submittedName>
        <fullName evidence="12">Exbd\tolr family transport protein</fullName>
    </submittedName>
</protein>
<feature type="transmembrane region" description="Helical" evidence="11">
    <location>
        <begin position="12"/>
        <end position="31"/>
    </location>
</feature>
<dbReference type="GO" id="GO:0015031">
    <property type="term" value="P:protein transport"/>
    <property type="evidence" value="ECO:0007669"/>
    <property type="project" value="UniProtKB-KW"/>
</dbReference>
<dbReference type="GO" id="GO:0005886">
    <property type="term" value="C:plasma membrane"/>
    <property type="evidence" value="ECO:0007669"/>
    <property type="project" value="UniProtKB-SubCell"/>
</dbReference>
<gene>
    <name evidence="12" type="ORF">CMTB2_02848</name>
    <name evidence="13" type="ORF">FE773_07650</name>
</gene>
<keyword evidence="9 11" id="KW-0472">Membrane</keyword>
<evidence type="ECO:0000256" key="1">
    <source>
        <dbReference type="ARBA" id="ARBA00004249"/>
    </source>
</evidence>
<evidence type="ECO:0000313" key="12">
    <source>
        <dbReference type="EMBL" id="EDM24419.1"/>
    </source>
</evidence>
<keyword evidence="3 10" id="KW-0813">Transport</keyword>
<dbReference type="InterPro" id="IPR003400">
    <property type="entry name" value="ExbD"/>
</dbReference>
<reference evidence="12 14" key="1">
    <citation type="journal article" date="2011" name="Stand. Genomic Sci.">
        <title>Draft genome sequence of Caminibacter mediatlanticus strain TB-2, an epsilonproteobacterium isolated from a deep-sea hydrothermal vent.</title>
        <authorList>
            <person name="Giovannelli D."/>
            <person name="Ferriera S."/>
            <person name="Johnson J."/>
            <person name="Kravitz S."/>
            <person name="Perez-Rodriguez I."/>
            <person name="Ricci J."/>
            <person name="O'Brien C."/>
            <person name="Voordeckers J.W."/>
            <person name="Bini E."/>
            <person name="Vetriani C."/>
        </authorList>
    </citation>
    <scope>NUCLEOTIDE SEQUENCE [LARGE SCALE GENOMIC DNA]</scope>
    <source>
        <strain evidence="12 14">TB-2</strain>
    </source>
</reference>
<keyword evidence="8 11" id="KW-1133">Transmembrane helix</keyword>
<dbReference type="RefSeq" id="WP_007473328.1">
    <property type="nucleotide sequence ID" value="NZ_ABCJ01000001.1"/>
</dbReference>
<comment type="subcellular location">
    <subcellularLocation>
        <location evidence="1">Cell inner membrane</location>
        <topology evidence="1">Single-pass type II membrane protein</topology>
    </subcellularLocation>
    <subcellularLocation>
        <location evidence="10">Cell membrane</location>
        <topology evidence="10">Single-pass type II membrane protein</topology>
    </subcellularLocation>
</comment>
<keyword evidence="15" id="KW-1185">Reference proteome</keyword>
<evidence type="ECO:0000313" key="14">
    <source>
        <dbReference type="Proteomes" id="UP000003288"/>
    </source>
</evidence>